<keyword evidence="4" id="KW-0804">Transcription</keyword>
<dbReference type="Gene3D" id="1.10.10.10">
    <property type="entry name" value="Winged helix-like DNA-binding domain superfamily/Winged helix DNA-binding domain"/>
    <property type="match status" value="1"/>
</dbReference>
<evidence type="ECO:0000259" key="5">
    <source>
        <dbReference type="PROSITE" id="PS50931"/>
    </source>
</evidence>
<dbReference type="CDD" id="cd05466">
    <property type="entry name" value="PBP2_LTTR_substrate"/>
    <property type="match status" value="1"/>
</dbReference>
<protein>
    <recommendedName>
        <fullName evidence="5">HTH lysR-type domain-containing protein</fullName>
    </recommendedName>
</protein>
<dbReference type="GO" id="GO:0003700">
    <property type="term" value="F:DNA-binding transcription factor activity"/>
    <property type="evidence" value="ECO:0007669"/>
    <property type="project" value="InterPro"/>
</dbReference>
<dbReference type="InterPro" id="IPR000847">
    <property type="entry name" value="LysR_HTH_N"/>
</dbReference>
<sequence length="299" mass="33343">MNVHHLELFFYVAKYEGITAAVRKMPYGIQQPAVSGQILQLEKELGVKLFNRRPFALTPEGERLYDFAYPFFSRLDEVEEQLKGEQSRHLRIAASASVLRNHLPDLLGELRAEMPGMKLTLLESEPTDVHNLLTNQKVDIAVTVLHGRLAEGLRYAELLKLPLAFHLPTSEKGKKFEELLEDDDWKKGKIGKLPLIGLPPHELLSKMMQEEFDSRNVDWPVTVEVSSLDTVIDYVGRGFGAGVGVAVPGDKLPKGVRSMSLPDFQPMVVGALWQGQLKPIAATFLERAKVRAAQLGALA</sequence>
<dbReference type="PANTHER" id="PTHR30346">
    <property type="entry name" value="TRANSCRIPTIONAL DUAL REGULATOR HCAR-RELATED"/>
    <property type="match status" value="1"/>
</dbReference>
<dbReference type="Pfam" id="PF03466">
    <property type="entry name" value="LysR_substrate"/>
    <property type="match status" value="1"/>
</dbReference>
<dbReference type="GO" id="GO:0003677">
    <property type="term" value="F:DNA binding"/>
    <property type="evidence" value="ECO:0007669"/>
    <property type="project" value="UniProtKB-KW"/>
</dbReference>
<organism evidence="6 7">
    <name type="scientific">Roseibacillus persicicus</name>
    <dbReference type="NCBI Taxonomy" id="454148"/>
    <lineage>
        <taxon>Bacteria</taxon>
        <taxon>Pseudomonadati</taxon>
        <taxon>Verrucomicrobiota</taxon>
        <taxon>Verrucomicrobiia</taxon>
        <taxon>Verrucomicrobiales</taxon>
        <taxon>Verrucomicrobiaceae</taxon>
        <taxon>Roseibacillus</taxon>
    </lineage>
</organism>
<evidence type="ECO:0000313" key="6">
    <source>
        <dbReference type="EMBL" id="GHC58068.1"/>
    </source>
</evidence>
<dbReference type="PRINTS" id="PR00039">
    <property type="entry name" value="HTHLYSR"/>
</dbReference>
<feature type="domain" description="HTH lysR-type" evidence="5">
    <location>
        <begin position="1"/>
        <end position="58"/>
    </location>
</feature>
<dbReference type="GO" id="GO:0032993">
    <property type="term" value="C:protein-DNA complex"/>
    <property type="evidence" value="ECO:0007669"/>
    <property type="project" value="TreeGrafter"/>
</dbReference>
<evidence type="ECO:0000256" key="2">
    <source>
        <dbReference type="ARBA" id="ARBA00023015"/>
    </source>
</evidence>
<evidence type="ECO:0000313" key="7">
    <source>
        <dbReference type="Proteomes" id="UP000644507"/>
    </source>
</evidence>
<dbReference type="AlphaFoldDB" id="A0A918TRQ9"/>
<comment type="caution">
    <text evidence="6">The sequence shown here is derived from an EMBL/GenBank/DDBJ whole genome shotgun (WGS) entry which is preliminary data.</text>
</comment>
<accession>A0A918TRQ9</accession>
<keyword evidence="7" id="KW-1185">Reference proteome</keyword>
<dbReference type="SUPFAM" id="SSF46785">
    <property type="entry name" value="Winged helix' DNA-binding domain"/>
    <property type="match status" value="1"/>
</dbReference>
<dbReference type="InterPro" id="IPR036390">
    <property type="entry name" value="WH_DNA-bd_sf"/>
</dbReference>
<dbReference type="Pfam" id="PF00126">
    <property type="entry name" value="HTH_1"/>
    <property type="match status" value="1"/>
</dbReference>
<dbReference type="SUPFAM" id="SSF53850">
    <property type="entry name" value="Periplasmic binding protein-like II"/>
    <property type="match status" value="1"/>
</dbReference>
<evidence type="ECO:0000256" key="4">
    <source>
        <dbReference type="ARBA" id="ARBA00023163"/>
    </source>
</evidence>
<gene>
    <name evidence="6" type="ORF">GCM10007100_26190</name>
</gene>
<dbReference type="EMBL" id="BMXI01000011">
    <property type="protein sequence ID" value="GHC58068.1"/>
    <property type="molecule type" value="Genomic_DNA"/>
</dbReference>
<proteinExistence type="inferred from homology"/>
<dbReference type="PROSITE" id="PS50931">
    <property type="entry name" value="HTH_LYSR"/>
    <property type="match status" value="1"/>
</dbReference>
<dbReference type="InterPro" id="IPR005119">
    <property type="entry name" value="LysR_subst-bd"/>
</dbReference>
<dbReference type="Gene3D" id="3.40.190.290">
    <property type="match status" value="1"/>
</dbReference>
<evidence type="ECO:0000256" key="3">
    <source>
        <dbReference type="ARBA" id="ARBA00023125"/>
    </source>
</evidence>
<name>A0A918TRQ9_9BACT</name>
<dbReference type="Proteomes" id="UP000644507">
    <property type="component" value="Unassembled WGS sequence"/>
</dbReference>
<dbReference type="PANTHER" id="PTHR30346:SF28">
    <property type="entry name" value="HTH-TYPE TRANSCRIPTIONAL REGULATOR CYNR"/>
    <property type="match status" value="1"/>
</dbReference>
<dbReference type="InterPro" id="IPR036388">
    <property type="entry name" value="WH-like_DNA-bd_sf"/>
</dbReference>
<evidence type="ECO:0000256" key="1">
    <source>
        <dbReference type="ARBA" id="ARBA00009437"/>
    </source>
</evidence>
<reference evidence="6" key="2">
    <citation type="submission" date="2020-09" db="EMBL/GenBank/DDBJ databases">
        <authorList>
            <person name="Sun Q."/>
            <person name="Kim S."/>
        </authorList>
    </citation>
    <scope>NUCLEOTIDE SEQUENCE</scope>
    <source>
        <strain evidence="6">KCTC 12988</strain>
    </source>
</reference>
<reference evidence="6" key="1">
    <citation type="journal article" date="2014" name="Int. J. Syst. Evol. Microbiol.">
        <title>Complete genome sequence of Corynebacterium casei LMG S-19264T (=DSM 44701T), isolated from a smear-ripened cheese.</title>
        <authorList>
            <consortium name="US DOE Joint Genome Institute (JGI-PGF)"/>
            <person name="Walter F."/>
            <person name="Albersmeier A."/>
            <person name="Kalinowski J."/>
            <person name="Ruckert C."/>
        </authorList>
    </citation>
    <scope>NUCLEOTIDE SEQUENCE</scope>
    <source>
        <strain evidence="6">KCTC 12988</strain>
    </source>
</reference>
<comment type="similarity">
    <text evidence="1">Belongs to the LysR transcriptional regulatory family.</text>
</comment>
<keyword evidence="2" id="KW-0805">Transcription regulation</keyword>
<dbReference type="RefSeq" id="WP_189570611.1">
    <property type="nucleotide sequence ID" value="NZ_BMXI01000011.1"/>
</dbReference>
<keyword evidence="3" id="KW-0238">DNA-binding</keyword>